<evidence type="ECO:0000313" key="1">
    <source>
        <dbReference type="EMBL" id="SVB13343.1"/>
    </source>
</evidence>
<dbReference type="AlphaFoldDB" id="A0A382BJL9"/>
<accession>A0A382BJL9</accession>
<dbReference type="EMBL" id="UINC01029872">
    <property type="protein sequence ID" value="SVB13343.1"/>
    <property type="molecule type" value="Genomic_DNA"/>
</dbReference>
<sequence>MTLYNAKLFIDNPYSHSLKYLLTLPSIFKIIVGDIKYFSYSTIGKQSLGMELKPIFIACERQLY</sequence>
<proteinExistence type="predicted"/>
<organism evidence="1">
    <name type="scientific">marine metagenome</name>
    <dbReference type="NCBI Taxonomy" id="408172"/>
    <lineage>
        <taxon>unclassified sequences</taxon>
        <taxon>metagenomes</taxon>
        <taxon>ecological metagenomes</taxon>
    </lineage>
</organism>
<protein>
    <submittedName>
        <fullName evidence="1">Uncharacterized protein</fullName>
    </submittedName>
</protein>
<name>A0A382BJL9_9ZZZZ</name>
<reference evidence="1" key="1">
    <citation type="submission" date="2018-05" db="EMBL/GenBank/DDBJ databases">
        <authorList>
            <person name="Lanie J.A."/>
            <person name="Ng W.-L."/>
            <person name="Kazmierczak K.M."/>
            <person name="Andrzejewski T.M."/>
            <person name="Davidsen T.M."/>
            <person name="Wayne K.J."/>
            <person name="Tettelin H."/>
            <person name="Glass J.I."/>
            <person name="Rusch D."/>
            <person name="Podicherti R."/>
            <person name="Tsui H.-C.T."/>
            <person name="Winkler M.E."/>
        </authorList>
    </citation>
    <scope>NUCLEOTIDE SEQUENCE</scope>
</reference>
<gene>
    <name evidence="1" type="ORF">METZ01_LOCUS166197</name>
</gene>